<feature type="domain" description="Retrotransposon gag" evidence="1">
    <location>
        <begin position="189"/>
        <end position="245"/>
    </location>
</feature>
<evidence type="ECO:0000313" key="4">
    <source>
        <dbReference type="Proteomes" id="UP000663829"/>
    </source>
</evidence>
<accession>A0A815ZAU3</accession>
<evidence type="ECO:0000259" key="1">
    <source>
        <dbReference type="Pfam" id="PF03732"/>
    </source>
</evidence>
<dbReference type="InterPro" id="IPR005162">
    <property type="entry name" value="Retrotrans_gag_dom"/>
</dbReference>
<dbReference type="OrthoDB" id="6819210at2759"/>
<reference evidence="2" key="1">
    <citation type="submission" date="2021-02" db="EMBL/GenBank/DDBJ databases">
        <authorList>
            <person name="Nowell W R."/>
        </authorList>
    </citation>
    <scope>NUCLEOTIDE SEQUENCE</scope>
</reference>
<feature type="non-terminal residue" evidence="2">
    <location>
        <position position="247"/>
    </location>
</feature>
<dbReference type="Pfam" id="PF03732">
    <property type="entry name" value="Retrotrans_gag"/>
    <property type="match status" value="1"/>
</dbReference>
<dbReference type="Proteomes" id="UP000663829">
    <property type="component" value="Unassembled WGS sequence"/>
</dbReference>
<dbReference type="EMBL" id="CAJOBC010097555">
    <property type="protein sequence ID" value="CAF4448265.1"/>
    <property type="molecule type" value="Genomic_DNA"/>
</dbReference>
<dbReference type="SUPFAM" id="SSF140996">
    <property type="entry name" value="Hermes dimerisation domain"/>
    <property type="match status" value="1"/>
</dbReference>
<keyword evidence="4" id="KW-1185">Reference proteome</keyword>
<evidence type="ECO:0000313" key="3">
    <source>
        <dbReference type="EMBL" id="CAF4448265.1"/>
    </source>
</evidence>
<evidence type="ECO:0000313" key="2">
    <source>
        <dbReference type="EMBL" id="CAF1580883.1"/>
    </source>
</evidence>
<dbReference type="Gene3D" id="1.10.10.1070">
    <property type="entry name" value="Zinc finger, BED domain-containing"/>
    <property type="match status" value="1"/>
</dbReference>
<comment type="caution">
    <text evidence="2">The sequence shown here is derived from an EMBL/GenBank/DDBJ whole genome shotgun (WGS) entry which is preliminary data.</text>
</comment>
<proteinExistence type="predicted"/>
<dbReference type="AlphaFoldDB" id="A0A815ZAU3"/>
<dbReference type="EMBL" id="CAJNOQ010031597">
    <property type="protein sequence ID" value="CAF1580883.1"/>
    <property type="molecule type" value="Genomic_DNA"/>
</dbReference>
<name>A0A815ZAU3_9BILA</name>
<organism evidence="2 4">
    <name type="scientific">Didymodactylos carnosus</name>
    <dbReference type="NCBI Taxonomy" id="1234261"/>
    <lineage>
        <taxon>Eukaryota</taxon>
        <taxon>Metazoa</taxon>
        <taxon>Spiralia</taxon>
        <taxon>Gnathifera</taxon>
        <taxon>Rotifera</taxon>
        <taxon>Eurotatoria</taxon>
        <taxon>Bdelloidea</taxon>
        <taxon>Philodinida</taxon>
        <taxon>Philodinidae</taxon>
        <taxon>Didymodactylos</taxon>
    </lineage>
</organism>
<feature type="non-terminal residue" evidence="2">
    <location>
        <position position="1"/>
    </location>
</feature>
<sequence length="247" mass="28436">KEENGDFILMSCQLILTCYSEGVSTCYVLSHLSAKHEITDKKQTLKTKKHITTFFNPASCRTSTSSKQDRKEQLRKSLTLMCCTSLLPFSIVENEGFQDFLVSSRVASSRADISTRTTLCPNNVNKSFNVYYEKLLKQLKLAPTYPKDVEQFLRSIKNLTKSDTEITDAQRLEIVRGKLTQTAGKWFDDNDFQTWLEFETAFRNRYSSSTQSQLRFDQLLQRKQEPSESVAMYFDDIVSLCKELDSS</sequence>
<gene>
    <name evidence="2" type="ORF">GPM918_LOCUS41079</name>
    <name evidence="3" type="ORF">SRO942_LOCUS42088</name>
</gene>
<protein>
    <recommendedName>
        <fullName evidence="1">Retrotransposon gag domain-containing protein</fullName>
    </recommendedName>
</protein>
<dbReference type="Proteomes" id="UP000681722">
    <property type="component" value="Unassembled WGS sequence"/>
</dbReference>